<comment type="caution">
    <text evidence="2">The sequence shown here is derived from an EMBL/GenBank/DDBJ whole genome shotgun (WGS) entry which is preliminary data.</text>
</comment>
<dbReference type="Proteomes" id="UP001476798">
    <property type="component" value="Unassembled WGS sequence"/>
</dbReference>
<evidence type="ECO:0000256" key="1">
    <source>
        <dbReference type="SAM" id="MobiDB-lite"/>
    </source>
</evidence>
<name>A0ABV0P1I0_9TELE</name>
<evidence type="ECO:0000313" key="2">
    <source>
        <dbReference type="EMBL" id="MEQ2176292.1"/>
    </source>
</evidence>
<keyword evidence="3" id="KW-1185">Reference proteome</keyword>
<organism evidence="2 3">
    <name type="scientific">Goodea atripinnis</name>
    <dbReference type="NCBI Taxonomy" id="208336"/>
    <lineage>
        <taxon>Eukaryota</taxon>
        <taxon>Metazoa</taxon>
        <taxon>Chordata</taxon>
        <taxon>Craniata</taxon>
        <taxon>Vertebrata</taxon>
        <taxon>Euteleostomi</taxon>
        <taxon>Actinopterygii</taxon>
        <taxon>Neopterygii</taxon>
        <taxon>Teleostei</taxon>
        <taxon>Neoteleostei</taxon>
        <taxon>Acanthomorphata</taxon>
        <taxon>Ovalentaria</taxon>
        <taxon>Atherinomorphae</taxon>
        <taxon>Cyprinodontiformes</taxon>
        <taxon>Goodeidae</taxon>
        <taxon>Goodea</taxon>
    </lineage>
</organism>
<reference evidence="2 3" key="1">
    <citation type="submission" date="2021-06" db="EMBL/GenBank/DDBJ databases">
        <authorList>
            <person name="Palmer J.M."/>
        </authorList>
    </citation>
    <scope>NUCLEOTIDE SEQUENCE [LARGE SCALE GENOMIC DNA]</scope>
    <source>
        <strain evidence="2 3">GA_2019</strain>
        <tissue evidence="2">Muscle</tissue>
    </source>
</reference>
<gene>
    <name evidence="2" type="ORF">GOODEAATRI_026542</name>
</gene>
<accession>A0ABV0P1I0</accession>
<proteinExistence type="predicted"/>
<feature type="compositionally biased region" description="Polar residues" evidence="1">
    <location>
        <begin position="25"/>
        <end position="40"/>
    </location>
</feature>
<protein>
    <submittedName>
        <fullName evidence="2">Uncharacterized protein</fullName>
    </submittedName>
</protein>
<dbReference type="EMBL" id="JAHRIO010053278">
    <property type="protein sequence ID" value="MEQ2176292.1"/>
    <property type="molecule type" value="Genomic_DNA"/>
</dbReference>
<evidence type="ECO:0000313" key="3">
    <source>
        <dbReference type="Proteomes" id="UP001476798"/>
    </source>
</evidence>
<sequence length="97" mass="11098">MIHRRTPVPVLQPRRSRDPLPPTSLRHSASRSLTSRSHFTPRNKLQPRSQTAENSLQLHGCLLTHNSDGFWFRVRRSSGLLSLAFLTSRPVCSRDDL</sequence>
<feature type="region of interest" description="Disordered" evidence="1">
    <location>
        <begin position="1"/>
        <end position="52"/>
    </location>
</feature>